<feature type="compositionally biased region" description="Basic and acidic residues" evidence="1">
    <location>
        <begin position="89"/>
        <end position="102"/>
    </location>
</feature>
<keyword evidence="3" id="KW-1185">Reference proteome</keyword>
<reference evidence="2 3" key="1">
    <citation type="submission" date="2020-05" db="EMBL/GenBank/DDBJ databases">
        <title>Nakamurella sp. DB0629 isolated from air conditioner.</title>
        <authorList>
            <person name="Kim D.H."/>
            <person name="Kim D.-U."/>
        </authorList>
    </citation>
    <scope>NUCLEOTIDE SEQUENCE [LARGE SCALE GENOMIC DNA]</scope>
    <source>
        <strain evidence="2 3">DB0629</strain>
    </source>
</reference>
<feature type="region of interest" description="Disordered" evidence="1">
    <location>
        <begin position="22"/>
        <end position="42"/>
    </location>
</feature>
<proteinExistence type="predicted"/>
<dbReference type="Proteomes" id="UP000562984">
    <property type="component" value="Unassembled WGS sequence"/>
</dbReference>
<protein>
    <submittedName>
        <fullName evidence="2">Uncharacterized protein</fullName>
    </submittedName>
</protein>
<evidence type="ECO:0000256" key="1">
    <source>
        <dbReference type="SAM" id="MobiDB-lite"/>
    </source>
</evidence>
<evidence type="ECO:0000313" key="2">
    <source>
        <dbReference type="EMBL" id="NNG34653.1"/>
    </source>
</evidence>
<sequence length="102" mass="10784">MSERLEVRTELARLLDAARVGVTRAQRRGRQLAEDDRPDPLDGLWSGALALLDGIRTLLPAPADTSDTGAAAPADPSAAPPADAPAAPPERRGNRPERIDIS</sequence>
<organism evidence="2 3">
    <name type="scientific">Nakamurella aerolata</name>
    <dbReference type="NCBI Taxonomy" id="1656892"/>
    <lineage>
        <taxon>Bacteria</taxon>
        <taxon>Bacillati</taxon>
        <taxon>Actinomycetota</taxon>
        <taxon>Actinomycetes</taxon>
        <taxon>Nakamurellales</taxon>
        <taxon>Nakamurellaceae</taxon>
        <taxon>Nakamurella</taxon>
    </lineage>
</organism>
<name>A0A849A5K0_9ACTN</name>
<feature type="compositionally biased region" description="Basic and acidic residues" evidence="1">
    <location>
        <begin position="31"/>
        <end position="40"/>
    </location>
</feature>
<dbReference type="RefSeq" id="WP_171197815.1">
    <property type="nucleotide sequence ID" value="NZ_JABEND010000001.1"/>
</dbReference>
<comment type="caution">
    <text evidence="2">The sequence shown here is derived from an EMBL/GenBank/DDBJ whole genome shotgun (WGS) entry which is preliminary data.</text>
</comment>
<feature type="compositionally biased region" description="Pro residues" evidence="1">
    <location>
        <begin position="78"/>
        <end position="88"/>
    </location>
</feature>
<feature type="compositionally biased region" description="Low complexity" evidence="1">
    <location>
        <begin position="60"/>
        <end position="77"/>
    </location>
</feature>
<feature type="region of interest" description="Disordered" evidence="1">
    <location>
        <begin position="59"/>
        <end position="102"/>
    </location>
</feature>
<accession>A0A849A5K0</accession>
<dbReference type="EMBL" id="JABEND010000001">
    <property type="protein sequence ID" value="NNG34653.1"/>
    <property type="molecule type" value="Genomic_DNA"/>
</dbReference>
<gene>
    <name evidence="2" type="ORF">HKD39_02730</name>
</gene>
<evidence type="ECO:0000313" key="3">
    <source>
        <dbReference type="Proteomes" id="UP000562984"/>
    </source>
</evidence>
<dbReference type="AlphaFoldDB" id="A0A849A5K0"/>